<dbReference type="PANTHER" id="PTHR18952:SF124">
    <property type="entry name" value="CARBONIC ANHYDRASE 7"/>
    <property type="match status" value="1"/>
</dbReference>
<sequence length="263" mass="29500">MAKTIAPPQTKRAIPSRPRRACTVRSVQTQRPGTSKVVSNAQKRKKKPKISATIRKVTFKKTKKIGGTLAKGVFEKLPITQRRQSPIDIKSDVISHDPDYCKVDSLNISYTLGDCHDVICDNGGFRHKYCVTLAFSANHLPGTFELAQFHAHWSNDGSCGSEHRLDGKAMSGEVHFVYWNTKYGSFCEAVEKDDGLAVIGVFIKVIDISLLLPHQLIYRRSCFASSLHEILLNILRKIVATNYRECQDLCERVVRTSRGIKAQ</sequence>
<dbReference type="SMART" id="SM01057">
    <property type="entry name" value="Carb_anhydrase"/>
    <property type="match status" value="1"/>
</dbReference>
<dbReference type="GO" id="GO:0008270">
    <property type="term" value="F:zinc ion binding"/>
    <property type="evidence" value="ECO:0007669"/>
    <property type="project" value="InterPro"/>
</dbReference>
<protein>
    <submittedName>
        <fullName evidence="5">Alpha-carbonic anhydrase domain-containing protein</fullName>
    </submittedName>
</protein>
<feature type="compositionally biased region" description="Polar residues" evidence="2">
    <location>
        <begin position="25"/>
        <end position="41"/>
    </location>
</feature>
<evidence type="ECO:0000256" key="1">
    <source>
        <dbReference type="ARBA" id="ARBA00010718"/>
    </source>
</evidence>
<dbReference type="Pfam" id="PF00194">
    <property type="entry name" value="Carb_anhydrase"/>
    <property type="match status" value="1"/>
</dbReference>
<dbReference type="PANTHER" id="PTHR18952">
    <property type="entry name" value="CARBONIC ANHYDRASE"/>
    <property type="match status" value="1"/>
</dbReference>
<evidence type="ECO:0000313" key="4">
    <source>
        <dbReference type="Proteomes" id="UP000095283"/>
    </source>
</evidence>
<comment type="similarity">
    <text evidence="1">Belongs to the alpha-carbonic anhydrase family.</text>
</comment>
<dbReference type="WBParaSite" id="Hba_07227">
    <property type="protein sequence ID" value="Hba_07227"/>
    <property type="gene ID" value="Hba_07227"/>
</dbReference>
<evidence type="ECO:0000256" key="2">
    <source>
        <dbReference type="SAM" id="MobiDB-lite"/>
    </source>
</evidence>
<dbReference type="GO" id="GO:0004089">
    <property type="term" value="F:carbonate dehydratase activity"/>
    <property type="evidence" value="ECO:0007669"/>
    <property type="project" value="InterPro"/>
</dbReference>
<feature type="region of interest" description="Disordered" evidence="2">
    <location>
        <begin position="1"/>
        <end position="46"/>
    </location>
</feature>
<reference evidence="5" key="1">
    <citation type="submission" date="2016-11" db="UniProtKB">
        <authorList>
            <consortium name="WormBaseParasite"/>
        </authorList>
    </citation>
    <scope>IDENTIFICATION</scope>
</reference>
<dbReference type="InterPro" id="IPR036398">
    <property type="entry name" value="CA_dom_sf"/>
</dbReference>
<dbReference type="AlphaFoldDB" id="A0A1I7WPY4"/>
<evidence type="ECO:0000313" key="5">
    <source>
        <dbReference type="WBParaSite" id="Hba_07227"/>
    </source>
</evidence>
<feature type="domain" description="Alpha-carbonic anhydrase" evidence="3">
    <location>
        <begin position="57"/>
        <end position="263"/>
    </location>
</feature>
<dbReference type="GO" id="GO:0005737">
    <property type="term" value="C:cytoplasm"/>
    <property type="evidence" value="ECO:0007669"/>
    <property type="project" value="TreeGrafter"/>
</dbReference>
<dbReference type="SUPFAM" id="SSF51069">
    <property type="entry name" value="Carbonic anhydrase"/>
    <property type="match status" value="1"/>
</dbReference>
<dbReference type="InterPro" id="IPR001148">
    <property type="entry name" value="CA_dom"/>
</dbReference>
<proteinExistence type="inferred from homology"/>
<evidence type="ECO:0000259" key="3">
    <source>
        <dbReference type="PROSITE" id="PS51144"/>
    </source>
</evidence>
<keyword evidence="4" id="KW-1185">Reference proteome</keyword>
<dbReference type="Proteomes" id="UP000095283">
    <property type="component" value="Unplaced"/>
</dbReference>
<dbReference type="Gene3D" id="3.10.200.10">
    <property type="entry name" value="Alpha carbonic anhydrase"/>
    <property type="match status" value="1"/>
</dbReference>
<dbReference type="CDD" id="cd00326">
    <property type="entry name" value="alpha_CA"/>
    <property type="match status" value="1"/>
</dbReference>
<name>A0A1I7WPY4_HETBA</name>
<dbReference type="InterPro" id="IPR023561">
    <property type="entry name" value="Carbonic_anhydrase_a-class"/>
</dbReference>
<dbReference type="PROSITE" id="PS51144">
    <property type="entry name" value="ALPHA_CA_2"/>
    <property type="match status" value="1"/>
</dbReference>
<accession>A0A1I7WPY4</accession>
<organism evidence="4 5">
    <name type="scientific">Heterorhabditis bacteriophora</name>
    <name type="common">Entomopathogenic nematode worm</name>
    <dbReference type="NCBI Taxonomy" id="37862"/>
    <lineage>
        <taxon>Eukaryota</taxon>
        <taxon>Metazoa</taxon>
        <taxon>Ecdysozoa</taxon>
        <taxon>Nematoda</taxon>
        <taxon>Chromadorea</taxon>
        <taxon>Rhabditida</taxon>
        <taxon>Rhabditina</taxon>
        <taxon>Rhabditomorpha</taxon>
        <taxon>Strongyloidea</taxon>
        <taxon>Heterorhabditidae</taxon>
        <taxon>Heterorhabditis</taxon>
    </lineage>
</organism>